<organism evidence="8 9">
    <name type="scientific">Eiseniibacteriota bacterium</name>
    <dbReference type="NCBI Taxonomy" id="2212470"/>
    <lineage>
        <taxon>Bacteria</taxon>
        <taxon>Candidatus Eiseniibacteriota</taxon>
    </lineage>
</organism>
<dbReference type="GO" id="GO:0005524">
    <property type="term" value="F:ATP binding"/>
    <property type="evidence" value="ECO:0007669"/>
    <property type="project" value="UniProtKB-UniRule"/>
</dbReference>
<feature type="domain" description="Protein kinase" evidence="7">
    <location>
        <begin position="9"/>
        <end position="265"/>
    </location>
</feature>
<reference evidence="8 9" key="1">
    <citation type="submission" date="2020-03" db="EMBL/GenBank/DDBJ databases">
        <title>Metabolic flexibility allows generalist bacteria to become dominant in a frequently disturbed ecosystem.</title>
        <authorList>
            <person name="Chen Y.-J."/>
            <person name="Leung P.M."/>
            <person name="Bay S.K."/>
            <person name="Hugenholtz P."/>
            <person name="Kessler A.J."/>
            <person name="Shelley G."/>
            <person name="Waite D.W."/>
            <person name="Cook P.L."/>
            <person name="Greening C."/>
        </authorList>
    </citation>
    <scope>NUCLEOTIDE SEQUENCE [LARGE SCALE GENOMIC DNA]</scope>
    <source>
        <strain evidence="8">SS_bin_28</strain>
    </source>
</reference>
<evidence type="ECO:0000256" key="1">
    <source>
        <dbReference type="ARBA" id="ARBA00022679"/>
    </source>
</evidence>
<proteinExistence type="predicted"/>
<evidence type="ECO:0000256" key="5">
    <source>
        <dbReference type="PROSITE-ProRule" id="PRU00339"/>
    </source>
</evidence>
<dbReference type="InterPro" id="IPR017441">
    <property type="entry name" value="Protein_kinase_ATP_BS"/>
</dbReference>
<evidence type="ECO:0000313" key="8">
    <source>
        <dbReference type="EMBL" id="NNF08580.1"/>
    </source>
</evidence>
<dbReference type="PANTHER" id="PTHR43289:SF34">
    <property type="entry name" value="SERINE_THREONINE-PROTEIN KINASE YBDM-RELATED"/>
    <property type="match status" value="1"/>
</dbReference>
<evidence type="ECO:0000259" key="7">
    <source>
        <dbReference type="PROSITE" id="PS50011"/>
    </source>
</evidence>
<dbReference type="SMART" id="SM00028">
    <property type="entry name" value="TPR"/>
    <property type="match status" value="4"/>
</dbReference>
<dbReference type="Gene3D" id="3.30.200.20">
    <property type="entry name" value="Phosphorylase Kinase, domain 1"/>
    <property type="match status" value="1"/>
</dbReference>
<dbReference type="InterPro" id="IPR000719">
    <property type="entry name" value="Prot_kinase_dom"/>
</dbReference>
<name>A0A7Y2EEM2_UNCEI</name>
<dbReference type="InterPro" id="IPR019734">
    <property type="entry name" value="TPR_rpt"/>
</dbReference>
<dbReference type="Proteomes" id="UP000547674">
    <property type="component" value="Unassembled WGS sequence"/>
</dbReference>
<dbReference type="Gene3D" id="1.10.510.10">
    <property type="entry name" value="Transferase(Phosphotransferase) domain 1"/>
    <property type="match status" value="1"/>
</dbReference>
<accession>A0A7Y2EEM2</accession>
<dbReference type="PROSITE" id="PS50011">
    <property type="entry name" value="PROTEIN_KINASE_DOM"/>
    <property type="match status" value="1"/>
</dbReference>
<dbReference type="CDD" id="cd14014">
    <property type="entry name" value="STKc_PknB_like"/>
    <property type="match status" value="1"/>
</dbReference>
<dbReference type="AlphaFoldDB" id="A0A7Y2EEM2"/>
<dbReference type="SUPFAM" id="SSF56112">
    <property type="entry name" value="Protein kinase-like (PK-like)"/>
    <property type="match status" value="1"/>
</dbReference>
<dbReference type="PROSITE" id="PS50005">
    <property type="entry name" value="TPR"/>
    <property type="match status" value="1"/>
</dbReference>
<feature type="repeat" description="TPR" evidence="5">
    <location>
        <begin position="748"/>
        <end position="781"/>
    </location>
</feature>
<dbReference type="InterPro" id="IPR008271">
    <property type="entry name" value="Ser/Thr_kinase_AS"/>
</dbReference>
<dbReference type="InterPro" id="IPR011990">
    <property type="entry name" value="TPR-like_helical_dom_sf"/>
</dbReference>
<dbReference type="PROSITE" id="PS00108">
    <property type="entry name" value="PROTEIN_KINASE_ST"/>
    <property type="match status" value="1"/>
</dbReference>
<dbReference type="InterPro" id="IPR011009">
    <property type="entry name" value="Kinase-like_dom_sf"/>
</dbReference>
<evidence type="ECO:0000313" key="9">
    <source>
        <dbReference type="Proteomes" id="UP000547674"/>
    </source>
</evidence>
<keyword evidence="2 6" id="KW-0547">Nucleotide-binding</keyword>
<dbReference type="GO" id="GO:0004674">
    <property type="term" value="F:protein serine/threonine kinase activity"/>
    <property type="evidence" value="ECO:0007669"/>
    <property type="project" value="TreeGrafter"/>
</dbReference>
<dbReference type="EMBL" id="JABDJR010000704">
    <property type="protein sequence ID" value="NNF08580.1"/>
    <property type="molecule type" value="Genomic_DNA"/>
</dbReference>
<dbReference type="Gene3D" id="1.25.40.10">
    <property type="entry name" value="Tetratricopeptide repeat domain"/>
    <property type="match status" value="2"/>
</dbReference>
<dbReference type="PROSITE" id="PS00107">
    <property type="entry name" value="PROTEIN_KINASE_ATP"/>
    <property type="match status" value="1"/>
</dbReference>
<evidence type="ECO:0000256" key="6">
    <source>
        <dbReference type="PROSITE-ProRule" id="PRU10141"/>
    </source>
</evidence>
<dbReference type="Pfam" id="PF00069">
    <property type="entry name" value="Pkinase"/>
    <property type="match status" value="1"/>
</dbReference>
<dbReference type="SUPFAM" id="SSF48452">
    <property type="entry name" value="TPR-like"/>
    <property type="match status" value="2"/>
</dbReference>
<evidence type="ECO:0000256" key="2">
    <source>
        <dbReference type="ARBA" id="ARBA00022741"/>
    </source>
</evidence>
<dbReference type="PANTHER" id="PTHR43289">
    <property type="entry name" value="MITOGEN-ACTIVATED PROTEIN KINASE KINASE KINASE 20-RELATED"/>
    <property type="match status" value="1"/>
</dbReference>
<keyword evidence="4 6" id="KW-0067">ATP-binding</keyword>
<keyword evidence="3 8" id="KW-0418">Kinase</keyword>
<protein>
    <submittedName>
        <fullName evidence="8">Protein kinase</fullName>
    </submittedName>
</protein>
<keyword evidence="1" id="KW-0808">Transferase</keyword>
<dbReference type="SMART" id="SM00220">
    <property type="entry name" value="S_TKc"/>
    <property type="match status" value="1"/>
</dbReference>
<comment type="caution">
    <text evidence="8">The sequence shown here is derived from an EMBL/GenBank/DDBJ whole genome shotgun (WGS) entry which is preliminary data.</text>
</comment>
<evidence type="ECO:0000256" key="4">
    <source>
        <dbReference type="ARBA" id="ARBA00022840"/>
    </source>
</evidence>
<sequence length="862" mass="93282">MLGNIIGSYKLADLIGHGSMGEVYLGEHLLFPRKAAIKCVRPDRANKTSTIDRMIREATAASAVDHPAIITVYEAGRLPQGGIYLALEYVEGKTLSQRLKEDGTMSPADVISFGRQISEGLSELHSRDVLHRDLKPANLMVTPRNQIKILDFGIALLRQDVRLTASEGIVGTPAFMSPEQIRGNELDGRSDLFSLGAVLYQCLVGSLPFSGSSFESVMLKILHDDPPPIKLGETYAELLEIIDHLLQKDPKDRPQDAQAVSQRLRNLERMEHRSSDGTDSSISGIELDQSGNLDGSKIIVYPFTNVGASSERAYFGDGLAEALTTALSQHQEFKVVAAAAVRTLNRKGTAPLDAAKRLGAGRVCVGTATWIGDRVRVTGQLLTAKDGGVLWSQQEDGSEIHLFEIQDKFSKGLIQALRGIEASPSPVTEAGTADTALDAKAGSLKPEALRAYQRGVAFLDDTSGFAIRRAEESFRHVLEIDPNFVPARAQLALSILKRFLRFERKPELIQAASQEARLAQKADPRSSVALAVLALCESLQGEYERAKERVSQAIAGDPNLAFAHLVRAHASGFSGDLEACREASVAAVSRDPLDPFILHFASLLISEVPGEHERAIEWVQRSARLAPDYFGSAAKLGDIYMLAMQSQKAATAFEHALARMPAGETGGHNMAMAWDGLAWAQIGLSKFAEAKRSAELALDAGGKGAPVVAHKNLTFALLALDDPTGAKKAGEIAAAEALSYLQINPLDPQYWFGLGEIYLGHGKFEEGAEAFEKAVSISTSHISLGGLARIHALLGNQERAESYVKLLSDQFPLSPQTPFSNYVVADLLDLPGKSAHLRQARSLGFDSEGWITVFHKARKFFG</sequence>
<gene>
    <name evidence="8" type="ORF">HKN21_17595</name>
</gene>
<feature type="binding site" evidence="6">
    <location>
        <position position="38"/>
    </location>
    <ligand>
        <name>ATP</name>
        <dbReference type="ChEBI" id="CHEBI:30616"/>
    </ligand>
</feature>
<evidence type="ECO:0000256" key="3">
    <source>
        <dbReference type="ARBA" id="ARBA00022777"/>
    </source>
</evidence>
<dbReference type="Pfam" id="PF13181">
    <property type="entry name" value="TPR_8"/>
    <property type="match status" value="1"/>
</dbReference>
<keyword evidence="5" id="KW-0802">TPR repeat</keyword>